<sequence length="117" mass="13132">MYPVSYFRVDVVNTPPGRPRSSSVSSLSRVGGHRTAAPATTIYCFVKENVRSRRAHTVPTYGPARITSMLPVFRNKFPLNEFAGYGNPKSLWSHTRASRSQQLIMGYFRQTPGVEKP</sequence>
<evidence type="ECO:0000313" key="1">
    <source>
        <dbReference type="EMBL" id="QBZ53893.1"/>
    </source>
</evidence>
<proteinExistence type="predicted"/>
<protein>
    <submittedName>
        <fullName evidence="1">Uncharacterized protein</fullName>
    </submittedName>
</protein>
<evidence type="ECO:0000313" key="2">
    <source>
        <dbReference type="Proteomes" id="UP000294847"/>
    </source>
</evidence>
<accession>A0A4P7MV51</accession>
<gene>
    <name evidence="1" type="ORF">PoMZ_09583</name>
</gene>
<dbReference type="AlphaFoldDB" id="A0A4P7MV51"/>
<reference evidence="1 2" key="1">
    <citation type="journal article" date="2019" name="Mol. Biol. Evol.">
        <title>Blast fungal genomes show frequent chromosomal changes, gene gains and losses, and effector gene turnover.</title>
        <authorList>
            <person name="Gomez Luciano L.B."/>
            <person name="Jason Tsai I."/>
            <person name="Chuma I."/>
            <person name="Tosa Y."/>
            <person name="Chen Y.H."/>
            <person name="Li J.Y."/>
            <person name="Li M.Y."/>
            <person name="Jade Lu M.Y."/>
            <person name="Nakayashiki H."/>
            <person name="Li W.H."/>
        </authorList>
    </citation>
    <scope>NUCLEOTIDE SEQUENCE [LARGE SCALE GENOMIC DNA]</scope>
    <source>
        <strain evidence="1">MZ5-1-6</strain>
    </source>
</reference>
<name>A0A4P7MV51_PYROR</name>
<dbReference type="Proteomes" id="UP000294847">
    <property type="component" value="Chromosome 1"/>
</dbReference>
<dbReference type="EMBL" id="CP034204">
    <property type="protein sequence ID" value="QBZ53893.1"/>
    <property type="molecule type" value="Genomic_DNA"/>
</dbReference>
<organism evidence="1 2">
    <name type="scientific">Pyricularia oryzae</name>
    <name type="common">Rice blast fungus</name>
    <name type="synonym">Magnaporthe oryzae</name>
    <dbReference type="NCBI Taxonomy" id="318829"/>
    <lineage>
        <taxon>Eukaryota</taxon>
        <taxon>Fungi</taxon>
        <taxon>Dikarya</taxon>
        <taxon>Ascomycota</taxon>
        <taxon>Pezizomycotina</taxon>
        <taxon>Sordariomycetes</taxon>
        <taxon>Sordariomycetidae</taxon>
        <taxon>Magnaporthales</taxon>
        <taxon>Pyriculariaceae</taxon>
        <taxon>Pyricularia</taxon>
    </lineage>
</organism>